<dbReference type="AlphaFoldDB" id="A0A2T0TN00"/>
<keyword evidence="4" id="KW-1133">Transmembrane helix</keyword>
<name>A0A2T0TN00_9BACT</name>
<evidence type="ECO:0000256" key="1">
    <source>
        <dbReference type="ARBA" id="ARBA00023015"/>
    </source>
</evidence>
<feature type="transmembrane region" description="Helical" evidence="4">
    <location>
        <begin position="137"/>
        <end position="161"/>
    </location>
</feature>
<organism evidence="6 7">
    <name type="scientific">Spirosoma oryzae</name>
    <dbReference type="NCBI Taxonomy" id="1469603"/>
    <lineage>
        <taxon>Bacteria</taxon>
        <taxon>Pseudomonadati</taxon>
        <taxon>Bacteroidota</taxon>
        <taxon>Cytophagia</taxon>
        <taxon>Cytophagales</taxon>
        <taxon>Cytophagaceae</taxon>
        <taxon>Spirosoma</taxon>
    </lineage>
</organism>
<dbReference type="GO" id="GO:0043565">
    <property type="term" value="F:sequence-specific DNA binding"/>
    <property type="evidence" value="ECO:0007669"/>
    <property type="project" value="InterPro"/>
</dbReference>
<accession>A0A2T0TN00</accession>
<evidence type="ECO:0000259" key="5">
    <source>
        <dbReference type="PROSITE" id="PS01124"/>
    </source>
</evidence>
<evidence type="ECO:0000313" key="6">
    <source>
        <dbReference type="EMBL" id="PRY47017.1"/>
    </source>
</evidence>
<feature type="domain" description="HTH araC/xylS-type" evidence="5">
    <location>
        <begin position="269"/>
        <end position="377"/>
    </location>
</feature>
<dbReference type="OrthoDB" id="5492415at2"/>
<dbReference type="PANTHER" id="PTHR43280">
    <property type="entry name" value="ARAC-FAMILY TRANSCRIPTIONAL REGULATOR"/>
    <property type="match status" value="1"/>
</dbReference>
<keyword evidence="7" id="KW-1185">Reference proteome</keyword>
<keyword evidence="1" id="KW-0805">Transcription regulation</keyword>
<feature type="transmembrane region" description="Helical" evidence="4">
    <location>
        <begin position="182"/>
        <end position="199"/>
    </location>
</feature>
<feature type="transmembrane region" description="Helical" evidence="4">
    <location>
        <begin position="101"/>
        <end position="117"/>
    </location>
</feature>
<feature type="transmembrane region" description="Helical" evidence="4">
    <location>
        <begin position="60"/>
        <end position="81"/>
    </location>
</feature>
<sequence>MPDLLLNALTAGSAIAIAFLCLASRRPPNQRAIRWFGLFVLCVGFALLSHSAWLGGYTQAYPYLVPVCELTRFAMAPALYLSIWHFTHPQPMKAAHCRQHFMPALLFLGILLPSFIPDRSDVWAVPLISLPPAVDRALGQLVSYGLKLQLIVYWLLSWRLVDQHQRHIRQLAATIQHIQLRWLYGLLGTIAGMTILWLIQVSMSQNTLDQYMGYGYFGSLFLMSFFLIRQPEVFALDQTGRQAVQVLLAEQDAPAPSVKPVRLQPQEMTQLKERLDRLLTHDKVFMDADLDLAKLAKRLSISINDLSFLINEGYGINFFTLINQYRINEACRLMGSPAHRHLSILGIAYEVGFSAKTTFNTAFKKQVGQTPSNYLKTVKHQKDVPMYPSERPV</sequence>
<dbReference type="Pfam" id="PF12833">
    <property type="entry name" value="HTH_18"/>
    <property type="match status" value="1"/>
</dbReference>
<protein>
    <submittedName>
        <fullName evidence="6">AraC-like DNA-binding protein</fullName>
    </submittedName>
</protein>
<dbReference type="SMART" id="SM00342">
    <property type="entry name" value="HTH_ARAC"/>
    <property type="match status" value="1"/>
</dbReference>
<keyword evidence="4" id="KW-0472">Membrane</keyword>
<dbReference type="Gene3D" id="1.10.10.60">
    <property type="entry name" value="Homeodomain-like"/>
    <property type="match status" value="1"/>
</dbReference>
<dbReference type="InterPro" id="IPR018060">
    <property type="entry name" value="HTH_AraC"/>
</dbReference>
<proteinExistence type="predicted"/>
<keyword evidence="2 6" id="KW-0238">DNA-binding</keyword>
<keyword evidence="3" id="KW-0804">Transcription</keyword>
<dbReference type="PANTHER" id="PTHR43280:SF29">
    <property type="entry name" value="ARAC-FAMILY TRANSCRIPTIONAL REGULATOR"/>
    <property type="match status" value="1"/>
</dbReference>
<dbReference type="SUPFAM" id="SSF46689">
    <property type="entry name" value="Homeodomain-like"/>
    <property type="match status" value="1"/>
</dbReference>
<feature type="transmembrane region" description="Helical" evidence="4">
    <location>
        <begin position="211"/>
        <end position="228"/>
    </location>
</feature>
<dbReference type="PROSITE" id="PS00041">
    <property type="entry name" value="HTH_ARAC_FAMILY_1"/>
    <property type="match status" value="1"/>
</dbReference>
<dbReference type="EMBL" id="PVTE01000001">
    <property type="protein sequence ID" value="PRY47017.1"/>
    <property type="molecule type" value="Genomic_DNA"/>
</dbReference>
<keyword evidence="4" id="KW-0812">Transmembrane</keyword>
<gene>
    <name evidence="6" type="ORF">CLV58_10181</name>
</gene>
<dbReference type="InterPro" id="IPR009057">
    <property type="entry name" value="Homeodomain-like_sf"/>
</dbReference>
<feature type="transmembrane region" description="Helical" evidence="4">
    <location>
        <begin position="35"/>
        <end position="54"/>
    </location>
</feature>
<dbReference type="PROSITE" id="PS01124">
    <property type="entry name" value="HTH_ARAC_FAMILY_2"/>
    <property type="match status" value="1"/>
</dbReference>
<evidence type="ECO:0000313" key="7">
    <source>
        <dbReference type="Proteomes" id="UP000238375"/>
    </source>
</evidence>
<comment type="caution">
    <text evidence="6">The sequence shown here is derived from an EMBL/GenBank/DDBJ whole genome shotgun (WGS) entry which is preliminary data.</text>
</comment>
<evidence type="ECO:0000256" key="3">
    <source>
        <dbReference type="ARBA" id="ARBA00023163"/>
    </source>
</evidence>
<dbReference type="RefSeq" id="WP_106135785.1">
    <property type="nucleotide sequence ID" value="NZ_PVTE01000001.1"/>
</dbReference>
<dbReference type="InterPro" id="IPR020449">
    <property type="entry name" value="Tscrpt_reg_AraC-type_HTH"/>
</dbReference>
<dbReference type="PRINTS" id="PR00032">
    <property type="entry name" value="HTHARAC"/>
</dbReference>
<dbReference type="GO" id="GO:0003700">
    <property type="term" value="F:DNA-binding transcription factor activity"/>
    <property type="evidence" value="ECO:0007669"/>
    <property type="project" value="InterPro"/>
</dbReference>
<dbReference type="Proteomes" id="UP000238375">
    <property type="component" value="Unassembled WGS sequence"/>
</dbReference>
<evidence type="ECO:0000256" key="4">
    <source>
        <dbReference type="SAM" id="Phobius"/>
    </source>
</evidence>
<reference evidence="6 7" key="1">
    <citation type="submission" date="2018-03" db="EMBL/GenBank/DDBJ databases">
        <title>Genomic Encyclopedia of Archaeal and Bacterial Type Strains, Phase II (KMG-II): from individual species to whole genera.</title>
        <authorList>
            <person name="Goeker M."/>
        </authorList>
    </citation>
    <scope>NUCLEOTIDE SEQUENCE [LARGE SCALE GENOMIC DNA]</scope>
    <source>
        <strain evidence="6 7">DSM 28354</strain>
    </source>
</reference>
<evidence type="ECO:0000256" key="2">
    <source>
        <dbReference type="ARBA" id="ARBA00023125"/>
    </source>
</evidence>
<dbReference type="InterPro" id="IPR018062">
    <property type="entry name" value="HTH_AraC-typ_CS"/>
</dbReference>
<feature type="transmembrane region" description="Helical" evidence="4">
    <location>
        <begin position="6"/>
        <end position="23"/>
    </location>
</feature>